<keyword evidence="2" id="KW-1185">Reference proteome</keyword>
<dbReference type="Proteomes" id="UP000095287">
    <property type="component" value="Unplaced"/>
</dbReference>
<feature type="signal peptide" evidence="1">
    <location>
        <begin position="1"/>
        <end position="16"/>
    </location>
</feature>
<feature type="chain" id="PRO_5009312378" evidence="1">
    <location>
        <begin position="17"/>
        <end position="116"/>
    </location>
</feature>
<evidence type="ECO:0000313" key="3">
    <source>
        <dbReference type="WBParaSite" id="L893_g18180.t1"/>
    </source>
</evidence>
<reference evidence="3" key="1">
    <citation type="submission" date="2016-11" db="UniProtKB">
        <authorList>
            <consortium name="WormBaseParasite"/>
        </authorList>
    </citation>
    <scope>IDENTIFICATION</scope>
</reference>
<evidence type="ECO:0000256" key="1">
    <source>
        <dbReference type="SAM" id="SignalP"/>
    </source>
</evidence>
<organism evidence="2 3">
    <name type="scientific">Steinernema glaseri</name>
    <dbReference type="NCBI Taxonomy" id="37863"/>
    <lineage>
        <taxon>Eukaryota</taxon>
        <taxon>Metazoa</taxon>
        <taxon>Ecdysozoa</taxon>
        <taxon>Nematoda</taxon>
        <taxon>Chromadorea</taxon>
        <taxon>Rhabditida</taxon>
        <taxon>Tylenchina</taxon>
        <taxon>Panagrolaimomorpha</taxon>
        <taxon>Strongyloidoidea</taxon>
        <taxon>Steinernematidae</taxon>
        <taxon>Steinernema</taxon>
    </lineage>
</organism>
<evidence type="ECO:0000313" key="2">
    <source>
        <dbReference type="Proteomes" id="UP000095287"/>
    </source>
</evidence>
<keyword evidence="1" id="KW-0732">Signal</keyword>
<proteinExistence type="predicted"/>
<name>A0A1I7YNS6_9BILA</name>
<dbReference type="WBParaSite" id="L893_g18180.t1">
    <property type="protein sequence ID" value="L893_g18180.t1"/>
    <property type="gene ID" value="L893_g18180"/>
</dbReference>
<sequence length="116" mass="13543">MKYVFLCLVLLAKVDAYRRDLPDYEIFDDIIVPWFKSGSPEDTMNFKKVGIQRRPSDEYAFKSGLPDYEIFDDIIVPWFKSGSLGDSVHFKNGPIKPTNHYCPIWFPKCDHTSVHH</sequence>
<dbReference type="AlphaFoldDB" id="A0A1I7YNS6"/>
<protein>
    <submittedName>
        <fullName evidence="3">Secreted protein</fullName>
    </submittedName>
</protein>
<accession>A0A1I7YNS6</accession>